<dbReference type="Proteomes" id="UP000318626">
    <property type="component" value="Chromosome"/>
</dbReference>
<accession>A0A518CF48</accession>
<dbReference type="GO" id="GO:1990351">
    <property type="term" value="C:transporter complex"/>
    <property type="evidence" value="ECO:0007669"/>
    <property type="project" value="TreeGrafter"/>
</dbReference>
<dbReference type="AlphaFoldDB" id="A0A518CF48"/>
<evidence type="ECO:0008006" key="3">
    <source>
        <dbReference type="Google" id="ProtNLM"/>
    </source>
</evidence>
<gene>
    <name evidence="1" type="ORF">Pan97_49240</name>
</gene>
<dbReference type="PANTHER" id="PTHR30189">
    <property type="entry name" value="LPS-ASSEMBLY PROTEIN"/>
    <property type="match status" value="1"/>
</dbReference>
<dbReference type="KEGG" id="bvo:Pan97_49240"/>
<keyword evidence="2" id="KW-1185">Reference proteome</keyword>
<organism evidence="1 2">
    <name type="scientific">Bremerella volcania</name>
    <dbReference type="NCBI Taxonomy" id="2527984"/>
    <lineage>
        <taxon>Bacteria</taxon>
        <taxon>Pseudomonadati</taxon>
        <taxon>Planctomycetota</taxon>
        <taxon>Planctomycetia</taxon>
        <taxon>Pirellulales</taxon>
        <taxon>Pirellulaceae</taxon>
        <taxon>Bremerella</taxon>
    </lineage>
</organism>
<reference evidence="2" key="1">
    <citation type="submission" date="2019-02" db="EMBL/GenBank/DDBJ databases">
        <title>Deep-cultivation of Planctomycetes and their phenomic and genomic characterization uncovers novel biology.</title>
        <authorList>
            <person name="Wiegand S."/>
            <person name="Jogler M."/>
            <person name="Boedeker C."/>
            <person name="Pinto D."/>
            <person name="Vollmers J."/>
            <person name="Rivas-Marin E."/>
            <person name="Kohn T."/>
            <person name="Peeters S.H."/>
            <person name="Heuer A."/>
            <person name="Rast P."/>
            <person name="Oberbeckmann S."/>
            <person name="Bunk B."/>
            <person name="Jeske O."/>
            <person name="Meyerdierks A."/>
            <person name="Storesund J.E."/>
            <person name="Kallscheuer N."/>
            <person name="Luecker S."/>
            <person name="Lage O.M."/>
            <person name="Pohl T."/>
            <person name="Merkel B.J."/>
            <person name="Hornburger P."/>
            <person name="Mueller R.-W."/>
            <person name="Bruemmer F."/>
            <person name="Labrenz M."/>
            <person name="Spormann A.M."/>
            <person name="Op den Camp H."/>
            <person name="Overmann J."/>
            <person name="Amann R."/>
            <person name="Jetten M.S.M."/>
            <person name="Mascher T."/>
            <person name="Medema M.H."/>
            <person name="Devos D.P."/>
            <person name="Kaster A.-K."/>
            <person name="Ovreas L."/>
            <person name="Rohde M."/>
            <person name="Galperin M.Y."/>
            <person name="Jogler C."/>
        </authorList>
    </citation>
    <scope>NUCLEOTIDE SEQUENCE [LARGE SCALE GENOMIC DNA]</scope>
    <source>
        <strain evidence="2">Pan97</strain>
    </source>
</reference>
<dbReference type="InterPro" id="IPR050218">
    <property type="entry name" value="LptD"/>
</dbReference>
<dbReference type="EMBL" id="CP036289">
    <property type="protein sequence ID" value="QDU77845.1"/>
    <property type="molecule type" value="Genomic_DNA"/>
</dbReference>
<sequence length="1071" mass="121183">MLWSGRIPIIRPALKSRIVKDYLARDLRIPNKSESIGKEARTLFPPHRTSPKTRQVNAWCGSACITRALTMCAAWVLLGILSATSVAEIHLPQSDATRPIYVRANDARHWQDGEQEVWILRGDCEIVQDKTVLKGKDAVLWIEYAQPFRLVPHKVTVYLENQVNVTYRDADAGRVQLQDASWLGQLFTTSRIQLPVDPTKAPPAVAPAIYHRGRNAQPSDEDFAPKEPIQAPIQQIQFEGGQPMPPAFSVSQPQIRVRLLQRYSNGYQLEVDTDPNTGETIAKFDAGMNLIVEGLGELDTVSLLADRAIVWSKNGIEGLTGPEGVTGDGAYELYLEGNVVFRQGEQVVYAERMYYNVAEEYGTILNAELLTPVPEYQGLVRLKADVLQRVNRDRYQAYGAAITTSRMGVPRYWFQSNQIEYTDQQSTVMNPITGEAQIDPLTGQPKIDHKRLATSRNNTLYFGGYPVFYWPVLSADINDPVFYLNKISFKNDDVFGFQVRTEFDNYEILGIDEPWEGTEWVTDLDFLSERGVGVGTRFNFDQTYFPYFNNPATGFLDAWGIYDTGKDNLGADRRSLTPETDLRGRVWGRHRQMTFFDWQFTGELGLISDRNFLESFYEKDWDTQKDFDTSFELKKLVDNQSFNIYGSSRVNDFFMQTEWMPKLDHYMLGQPLLFDRLTYFSHSSVGYARLRPSTAPEDPADAATYDPLPYEVDVEGLVGTTRHEIDLPMELFGSKVTPYALGDVTYQGQDINGDDLLRGYAQGGIRGSLMAWSVNRAAQSQLLNINGIAHKVTLYGDLYYADSSQDLSRMAIYNNINDDSQEAFQRRFKFNTYGLPAGTPVPTAVDPRYYAFRTNQQGWVTSPVGEIADDVSAANLQLRQTWQTKRGGPGNEKIIDWIRFDVGGTVFPDADRDNFGETVGLLNYQFDWQIGNRLNVFSNGFWDLFDDGLQTITVGSYINRTQIGNLYVSYTNTIQPFETQLIIASLQYRLSEKWFGGLGTAYDLKENTNLGQNIFLTRIGESSLFTFNFNVDTSRNNVGIGINFEPRFFATGQYSKINGEPLPPLGAYGLE</sequence>
<proteinExistence type="predicted"/>
<evidence type="ECO:0000313" key="1">
    <source>
        <dbReference type="EMBL" id="QDU77845.1"/>
    </source>
</evidence>
<dbReference type="GO" id="GO:0009279">
    <property type="term" value="C:cell outer membrane"/>
    <property type="evidence" value="ECO:0007669"/>
    <property type="project" value="TreeGrafter"/>
</dbReference>
<protein>
    <recommendedName>
        <fullName evidence="3">LPS-assembly protein LptD</fullName>
    </recommendedName>
</protein>
<evidence type="ECO:0000313" key="2">
    <source>
        <dbReference type="Proteomes" id="UP000318626"/>
    </source>
</evidence>
<name>A0A518CF48_9BACT</name>
<dbReference type="PANTHER" id="PTHR30189:SF1">
    <property type="entry name" value="LPS-ASSEMBLY PROTEIN LPTD"/>
    <property type="match status" value="1"/>
</dbReference>